<proteinExistence type="predicted"/>
<gene>
    <name evidence="1" type="ORF">AVDCRST_MAG56-4701</name>
</gene>
<evidence type="ECO:0008006" key="2">
    <source>
        <dbReference type="Google" id="ProtNLM"/>
    </source>
</evidence>
<dbReference type="EMBL" id="CADCTQ010000389">
    <property type="protein sequence ID" value="CAA9292020.1"/>
    <property type="molecule type" value="Genomic_DNA"/>
</dbReference>
<evidence type="ECO:0000313" key="1">
    <source>
        <dbReference type="EMBL" id="CAA9292020.1"/>
    </source>
</evidence>
<sequence length="166" mass="18243">MKKVYFIIPLVLGAFGCAEVEKQIEEDSKKEVLNTFKVELVKSLPSPSVSEDPEGVSITQDEMTYTLNKAEILLGDLDDDYEPDVVYSVTIHPGGNIEDKKHYAVLTSLGSQVELALGSNSVITGVSGKDILVTSFEWTEEDARCCPSITTAKKFSYIGNKFVQIN</sequence>
<protein>
    <recommendedName>
        <fullName evidence="2">Lipoprotein</fullName>
    </recommendedName>
</protein>
<name>A0A6J4K0E2_9SPHI</name>
<reference evidence="1" key="1">
    <citation type="submission" date="2020-02" db="EMBL/GenBank/DDBJ databases">
        <authorList>
            <person name="Meier V. D."/>
        </authorList>
    </citation>
    <scope>NUCLEOTIDE SEQUENCE</scope>
    <source>
        <strain evidence="1">AVDCRST_MAG56</strain>
    </source>
</reference>
<dbReference type="AlphaFoldDB" id="A0A6J4K0E2"/>
<dbReference type="PROSITE" id="PS51257">
    <property type="entry name" value="PROKAR_LIPOPROTEIN"/>
    <property type="match status" value="1"/>
</dbReference>
<accession>A0A6J4K0E2</accession>
<organism evidence="1">
    <name type="scientific">uncultured Cytophagales bacterium</name>
    <dbReference type="NCBI Taxonomy" id="158755"/>
    <lineage>
        <taxon>Bacteria</taxon>
        <taxon>Pseudomonadati</taxon>
        <taxon>Bacteroidota</taxon>
        <taxon>Sphingobacteriia</taxon>
        <taxon>Sphingobacteriales</taxon>
        <taxon>environmental samples</taxon>
    </lineage>
</organism>